<dbReference type="Pfam" id="PF07589">
    <property type="entry name" value="PEP-CTERM"/>
    <property type="match status" value="1"/>
</dbReference>
<accession>A0A2D2DRN4</accession>
<dbReference type="InterPro" id="IPR013424">
    <property type="entry name" value="Ice-binding_C"/>
</dbReference>
<feature type="signal peptide" evidence="1">
    <location>
        <begin position="1"/>
        <end position="22"/>
    </location>
</feature>
<evidence type="ECO:0000259" key="2">
    <source>
        <dbReference type="Pfam" id="PF07589"/>
    </source>
</evidence>
<sequence>MKMVKKLMCGLALMGCAMSSQAAVQGFDWTFSGFTPHWSSEMTPWGEDGDFDPSTTFTGRFFAEDLDKNGSFSLSEVTSFSIGGQSKLDCKAPERCGLTTFSYTPGSVLNFDAFDTSEYGQWGSGWSRYTNSYRTGSEFYSVTENDWSMSGARSYSYVFKPETKFAISAISAVPEPQTWLMMGAGIALLGAAKRRRSRKA</sequence>
<dbReference type="KEGG" id="mass:CR152_26385"/>
<protein>
    <recommendedName>
        <fullName evidence="2">Ice-binding protein C-terminal domain-containing protein</fullName>
    </recommendedName>
</protein>
<dbReference type="OrthoDB" id="8708394at2"/>
<feature type="chain" id="PRO_5013803639" description="Ice-binding protein C-terminal domain-containing protein" evidence="1">
    <location>
        <begin position="23"/>
        <end position="200"/>
    </location>
</feature>
<evidence type="ECO:0000313" key="3">
    <source>
        <dbReference type="EMBL" id="ATQ77638.1"/>
    </source>
</evidence>
<keyword evidence="4" id="KW-1185">Reference proteome</keyword>
<gene>
    <name evidence="3" type="ORF">CR152_26385</name>
</gene>
<proteinExistence type="predicted"/>
<evidence type="ECO:0000256" key="1">
    <source>
        <dbReference type="SAM" id="SignalP"/>
    </source>
</evidence>
<keyword evidence="1" id="KW-0732">Signal</keyword>
<dbReference type="Proteomes" id="UP000229897">
    <property type="component" value="Chromosome"/>
</dbReference>
<organism evidence="3 4">
    <name type="scientific">Massilia violaceinigra</name>
    <dbReference type="NCBI Taxonomy" id="2045208"/>
    <lineage>
        <taxon>Bacteria</taxon>
        <taxon>Pseudomonadati</taxon>
        <taxon>Pseudomonadota</taxon>
        <taxon>Betaproteobacteria</taxon>
        <taxon>Burkholderiales</taxon>
        <taxon>Oxalobacteraceae</taxon>
        <taxon>Telluria group</taxon>
        <taxon>Massilia</taxon>
    </lineage>
</organism>
<name>A0A2D2DRN4_9BURK</name>
<feature type="domain" description="Ice-binding protein C-terminal" evidence="2">
    <location>
        <begin position="172"/>
        <end position="196"/>
    </location>
</feature>
<dbReference type="AlphaFoldDB" id="A0A2D2DRN4"/>
<evidence type="ECO:0000313" key="4">
    <source>
        <dbReference type="Proteomes" id="UP000229897"/>
    </source>
</evidence>
<dbReference type="NCBIfam" id="TIGR02595">
    <property type="entry name" value="PEP_CTERM"/>
    <property type="match status" value="1"/>
</dbReference>
<reference evidence="3" key="1">
    <citation type="submission" date="2017-10" db="EMBL/GenBank/DDBJ databases">
        <title>Massilia psychrophilum sp. nov., a novel purple-pigmented bacterium isolated from Tianshan glacier, Xinjiang Municipality, China.</title>
        <authorList>
            <person name="Wang H."/>
        </authorList>
    </citation>
    <scope>NUCLEOTIDE SEQUENCE [LARGE SCALE GENOMIC DNA]</scope>
    <source>
        <strain evidence="3">B2</strain>
    </source>
</reference>
<dbReference type="EMBL" id="CP024608">
    <property type="protein sequence ID" value="ATQ77638.1"/>
    <property type="molecule type" value="Genomic_DNA"/>
</dbReference>